<dbReference type="InterPro" id="IPR036890">
    <property type="entry name" value="HATPase_C_sf"/>
</dbReference>
<evidence type="ECO:0000256" key="7">
    <source>
        <dbReference type="ARBA" id="ARBA00022840"/>
    </source>
</evidence>
<evidence type="ECO:0000256" key="9">
    <source>
        <dbReference type="SAM" id="Phobius"/>
    </source>
</evidence>
<keyword evidence="7" id="KW-0067">ATP-binding</keyword>
<dbReference type="Proteomes" id="UP000316298">
    <property type="component" value="Unassembled WGS sequence"/>
</dbReference>
<dbReference type="RefSeq" id="WP_141860326.1">
    <property type="nucleotide sequence ID" value="NZ_BAAAKA010000014.1"/>
</dbReference>
<name>A0A542DSY7_9ACTN</name>
<feature type="transmembrane region" description="Helical" evidence="9">
    <location>
        <begin position="263"/>
        <end position="285"/>
    </location>
</feature>
<accession>A0A542DSY7</accession>
<dbReference type="InterPro" id="IPR005467">
    <property type="entry name" value="His_kinase_dom"/>
</dbReference>
<dbReference type="PROSITE" id="PS50109">
    <property type="entry name" value="HIS_KIN"/>
    <property type="match status" value="1"/>
</dbReference>
<feature type="transmembrane region" description="Helical" evidence="9">
    <location>
        <begin position="98"/>
        <end position="118"/>
    </location>
</feature>
<dbReference type="InterPro" id="IPR011712">
    <property type="entry name" value="Sig_transdc_His_kin_sub3_dim/P"/>
</dbReference>
<dbReference type="Gene3D" id="3.30.565.10">
    <property type="entry name" value="Histidine kinase-like ATPase, C-terminal domain"/>
    <property type="match status" value="1"/>
</dbReference>
<keyword evidence="5" id="KW-0547">Nucleotide-binding</keyword>
<evidence type="ECO:0000256" key="2">
    <source>
        <dbReference type="ARBA" id="ARBA00012438"/>
    </source>
</evidence>
<evidence type="ECO:0000256" key="5">
    <source>
        <dbReference type="ARBA" id="ARBA00022741"/>
    </source>
</evidence>
<dbReference type="PANTHER" id="PTHR24421">
    <property type="entry name" value="NITRATE/NITRITE SENSOR PROTEIN NARX-RELATED"/>
    <property type="match status" value="1"/>
</dbReference>
<feature type="transmembrane region" description="Helical" evidence="9">
    <location>
        <begin position="297"/>
        <end position="318"/>
    </location>
</feature>
<feature type="transmembrane region" description="Helical" evidence="9">
    <location>
        <begin position="159"/>
        <end position="176"/>
    </location>
</feature>
<organism evidence="11 12">
    <name type="scientific">Kribbella jejuensis</name>
    <dbReference type="NCBI Taxonomy" id="236068"/>
    <lineage>
        <taxon>Bacteria</taxon>
        <taxon>Bacillati</taxon>
        <taxon>Actinomycetota</taxon>
        <taxon>Actinomycetes</taxon>
        <taxon>Propionibacteriales</taxon>
        <taxon>Kribbellaceae</taxon>
        <taxon>Kribbella</taxon>
    </lineage>
</organism>
<evidence type="ECO:0000259" key="10">
    <source>
        <dbReference type="PROSITE" id="PS50109"/>
    </source>
</evidence>
<sequence>MRSTVLAGASRPAGVGITFRLGTSCPVTAGRLGGDDSFMGVVAGILAVLAGLFGAGVHAVNAAAGRALGPSFWLMELAAALAYGLAALLLRSARRIQFVLGAIALTQGLALLGSELGALTSSNWTTWLGAWLWAPGYVAIAVLLPLLLPDGYPRSRPAFVVNVAAVAAITLVWALTPYDSQDFPEALRGATNPIAVAAAAGPTAGALTGGLLGVAVLIGLVSLVTRWRAAADLERQQLKWVLVGYACTLALFGIARLLPAATIGPVAALAMLPLPIAIGIAVLRYGLWDVDVVISRALVYGGLSSLVIALYAGTVWLVGDGLGATTGTPILATTVVALAALPLRSWLQRHANRLVHGDAEEPYAVLTRLGRRLAAATTPDDLTERVLPSVVERVARSLRAARATIELRDGSVTSYGDGSAAGTTVELTYAGESLGELMVARSSEFGRHELRALDELAAQAAVAAHTVLLAREAQRAREAVVVAREEERRRLRRDLHDGVGPSLAALALHVETARDLAADDPEAARQLLDRLVPRLNAAVADVRALVHELRPPMLDELGLAAAVRELGDRLSTGTTKVRVSADEIPGLPAAVEVAAYHIAGEATGNAVRHAGAGTVAVRVCDADECVRVEVVDDGRGLPDRPRAGVGTASMRERAEELGGQLRIESGPSGTTVTALLPKGAP</sequence>
<feature type="transmembrane region" description="Helical" evidence="9">
    <location>
        <begin position="124"/>
        <end position="147"/>
    </location>
</feature>
<feature type="transmembrane region" description="Helical" evidence="9">
    <location>
        <begin position="324"/>
        <end position="343"/>
    </location>
</feature>
<proteinExistence type="predicted"/>
<evidence type="ECO:0000256" key="3">
    <source>
        <dbReference type="ARBA" id="ARBA00022553"/>
    </source>
</evidence>
<dbReference type="AlphaFoldDB" id="A0A542DSY7"/>
<dbReference type="GO" id="GO:0000155">
    <property type="term" value="F:phosphorelay sensor kinase activity"/>
    <property type="evidence" value="ECO:0007669"/>
    <property type="project" value="InterPro"/>
</dbReference>
<evidence type="ECO:0000256" key="8">
    <source>
        <dbReference type="ARBA" id="ARBA00023012"/>
    </source>
</evidence>
<evidence type="ECO:0000313" key="12">
    <source>
        <dbReference type="Proteomes" id="UP000316298"/>
    </source>
</evidence>
<dbReference type="GO" id="GO:0005524">
    <property type="term" value="F:ATP binding"/>
    <property type="evidence" value="ECO:0007669"/>
    <property type="project" value="UniProtKB-KW"/>
</dbReference>
<gene>
    <name evidence="11" type="ORF">FB475_5862</name>
</gene>
<keyword evidence="12" id="KW-1185">Reference proteome</keyword>
<comment type="catalytic activity">
    <reaction evidence="1">
        <text>ATP + protein L-histidine = ADP + protein N-phospho-L-histidine.</text>
        <dbReference type="EC" id="2.7.13.3"/>
    </reaction>
</comment>
<dbReference type="InterPro" id="IPR050482">
    <property type="entry name" value="Sensor_HK_TwoCompSys"/>
</dbReference>
<dbReference type="CDD" id="cd16917">
    <property type="entry name" value="HATPase_UhpB-NarQ-NarX-like"/>
    <property type="match status" value="1"/>
</dbReference>
<keyword evidence="9" id="KW-0472">Membrane</keyword>
<dbReference type="PANTHER" id="PTHR24421:SF10">
    <property type="entry name" value="NITRATE_NITRITE SENSOR PROTEIN NARQ"/>
    <property type="match status" value="1"/>
</dbReference>
<feature type="domain" description="Histidine kinase" evidence="10">
    <location>
        <begin position="494"/>
        <end position="680"/>
    </location>
</feature>
<dbReference type="Pfam" id="PF02518">
    <property type="entry name" value="HATPase_c"/>
    <property type="match status" value="1"/>
</dbReference>
<dbReference type="SMART" id="SM00387">
    <property type="entry name" value="HATPase_c"/>
    <property type="match status" value="1"/>
</dbReference>
<dbReference type="EMBL" id="VFMM01000003">
    <property type="protein sequence ID" value="TQJ06207.1"/>
    <property type="molecule type" value="Genomic_DNA"/>
</dbReference>
<feature type="transmembrane region" description="Helical" evidence="9">
    <location>
        <begin position="196"/>
        <end position="225"/>
    </location>
</feature>
<dbReference type="Pfam" id="PF07730">
    <property type="entry name" value="HisKA_3"/>
    <property type="match status" value="1"/>
</dbReference>
<protein>
    <recommendedName>
        <fullName evidence="2">histidine kinase</fullName>
        <ecNumber evidence="2">2.7.13.3</ecNumber>
    </recommendedName>
</protein>
<dbReference type="OrthoDB" id="227596at2"/>
<dbReference type="Gene3D" id="1.20.5.1930">
    <property type="match status" value="1"/>
</dbReference>
<dbReference type="EC" id="2.7.13.3" evidence="2"/>
<keyword evidence="9" id="KW-0812">Transmembrane</keyword>
<evidence type="ECO:0000256" key="1">
    <source>
        <dbReference type="ARBA" id="ARBA00000085"/>
    </source>
</evidence>
<keyword evidence="3" id="KW-0597">Phosphoprotein</keyword>
<dbReference type="InterPro" id="IPR003594">
    <property type="entry name" value="HATPase_dom"/>
</dbReference>
<evidence type="ECO:0000313" key="11">
    <source>
        <dbReference type="EMBL" id="TQJ06207.1"/>
    </source>
</evidence>
<evidence type="ECO:0000256" key="6">
    <source>
        <dbReference type="ARBA" id="ARBA00022777"/>
    </source>
</evidence>
<dbReference type="SUPFAM" id="SSF55874">
    <property type="entry name" value="ATPase domain of HSP90 chaperone/DNA topoisomerase II/histidine kinase"/>
    <property type="match status" value="1"/>
</dbReference>
<comment type="caution">
    <text evidence="11">The sequence shown here is derived from an EMBL/GenBank/DDBJ whole genome shotgun (WGS) entry which is preliminary data.</text>
</comment>
<feature type="transmembrane region" description="Helical" evidence="9">
    <location>
        <begin position="38"/>
        <end position="60"/>
    </location>
</feature>
<dbReference type="GO" id="GO:0016020">
    <property type="term" value="C:membrane"/>
    <property type="evidence" value="ECO:0007669"/>
    <property type="project" value="InterPro"/>
</dbReference>
<keyword evidence="8" id="KW-0902">Two-component regulatory system</keyword>
<feature type="transmembrane region" description="Helical" evidence="9">
    <location>
        <begin position="72"/>
        <end position="91"/>
    </location>
</feature>
<feature type="transmembrane region" description="Helical" evidence="9">
    <location>
        <begin position="237"/>
        <end position="257"/>
    </location>
</feature>
<dbReference type="GO" id="GO:0046983">
    <property type="term" value="F:protein dimerization activity"/>
    <property type="evidence" value="ECO:0007669"/>
    <property type="project" value="InterPro"/>
</dbReference>
<evidence type="ECO:0000256" key="4">
    <source>
        <dbReference type="ARBA" id="ARBA00022679"/>
    </source>
</evidence>
<reference evidence="11 12" key="1">
    <citation type="submission" date="2019-06" db="EMBL/GenBank/DDBJ databases">
        <title>Sequencing the genomes of 1000 actinobacteria strains.</title>
        <authorList>
            <person name="Klenk H.-P."/>
        </authorList>
    </citation>
    <scope>NUCLEOTIDE SEQUENCE [LARGE SCALE GENOMIC DNA]</scope>
    <source>
        <strain evidence="11 12">DSM 17305</strain>
    </source>
</reference>
<keyword evidence="9" id="KW-1133">Transmembrane helix</keyword>
<keyword evidence="4" id="KW-0808">Transferase</keyword>
<keyword evidence="6 11" id="KW-0418">Kinase</keyword>